<dbReference type="InterPro" id="IPR013893">
    <property type="entry name" value="RNase_P_Rpp40"/>
</dbReference>
<evidence type="ECO:0000313" key="1">
    <source>
        <dbReference type="EMBL" id="KAK5996616.1"/>
    </source>
</evidence>
<gene>
    <name evidence="1" type="ORF">PT974_01953</name>
</gene>
<evidence type="ECO:0000313" key="2">
    <source>
        <dbReference type="Proteomes" id="UP001338125"/>
    </source>
</evidence>
<dbReference type="EMBL" id="JAVFKD010000002">
    <property type="protein sequence ID" value="KAK5996616.1"/>
    <property type="molecule type" value="Genomic_DNA"/>
</dbReference>
<dbReference type="Pfam" id="PF08584">
    <property type="entry name" value="Ribonuc_P_40"/>
    <property type="match status" value="1"/>
</dbReference>
<organism evidence="1 2">
    <name type="scientific">Cladobotryum mycophilum</name>
    <dbReference type="NCBI Taxonomy" id="491253"/>
    <lineage>
        <taxon>Eukaryota</taxon>
        <taxon>Fungi</taxon>
        <taxon>Dikarya</taxon>
        <taxon>Ascomycota</taxon>
        <taxon>Pezizomycotina</taxon>
        <taxon>Sordariomycetes</taxon>
        <taxon>Hypocreomycetidae</taxon>
        <taxon>Hypocreales</taxon>
        <taxon>Hypocreaceae</taxon>
        <taxon>Cladobotryum</taxon>
    </lineage>
</organism>
<reference evidence="1 2" key="1">
    <citation type="submission" date="2024-01" db="EMBL/GenBank/DDBJ databases">
        <title>Complete genome of Cladobotryum mycophilum ATHUM6906.</title>
        <authorList>
            <person name="Christinaki A.C."/>
            <person name="Myridakis A.I."/>
            <person name="Kouvelis V.N."/>
        </authorList>
    </citation>
    <scope>NUCLEOTIDE SEQUENCE [LARGE SCALE GENOMIC DNA]</scope>
    <source>
        <strain evidence="1 2">ATHUM6906</strain>
    </source>
</reference>
<proteinExistence type="predicted"/>
<dbReference type="PANTHER" id="PTHR15396">
    <property type="entry name" value="RIBONUCLEASE P PROTEIN SUBUNIT P40"/>
    <property type="match status" value="1"/>
</dbReference>
<keyword evidence="2" id="KW-1185">Reference proteome</keyword>
<comment type="caution">
    <text evidence="1">The sequence shown here is derived from an EMBL/GenBank/DDBJ whole genome shotgun (WGS) entry which is preliminary data.</text>
</comment>
<accession>A0ABR0SXW9</accession>
<name>A0ABR0SXW9_9HYPO</name>
<sequence>MGHVDPSQTPSKGKPWTAIAKLDFIHKIDLIIPQGVYEIVRQKVTQREAPAFYRVSMTLGQVLETQFLTEYIKKGNILMLSEGNTTSTNMFTLREGKLNMYLDRETFERAGLEGKTYGAKGNRGSKPRWKVSYDLRSPAMLHGKKGFDRLVYACKNALNQPLTWLLCNAAESTPSPDPLEKHAATKITSSFKMMDCTGIPQIPLQLPSEMLAEGDQEGLEEIATDIYEWLSLVRLESPRVTANDSIDPYLSRGSYPQPGSVTFLSM</sequence>
<protein>
    <submittedName>
        <fullName evidence="1">Uncharacterized protein</fullName>
    </submittedName>
</protein>
<dbReference type="Proteomes" id="UP001338125">
    <property type="component" value="Unassembled WGS sequence"/>
</dbReference>
<dbReference type="PANTHER" id="PTHR15396:SF1">
    <property type="entry name" value="RIBONUCLEASE P PROTEIN SUBUNIT P40"/>
    <property type="match status" value="1"/>
</dbReference>